<dbReference type="PANTHER" id="PTHR30349:SF90">
    <property type="entry name" value="TYROSINE RECOMBINASE XERD"/>
    <property type="match status" value="1"/>
</dbReference>
<dbReference type="InterPro" id="IPR013762">
    <property type="entry name" value="Integrase-like_cat_sf"/>
</dbReference>
<evidence type="ECO:0000256" key="7">
    <source>
        <dbReference type="ARBA" id="ARBA00023172"/>
    </source>
</evidence>
<protein>
    <recommendedName>
        <fullName evidence="9">Tyrosine recombinase XerC</fullName>
    </recommendedName>
</protein>
<feature type="active site" evidence="9">
    <location>
        <position position="254"/>
    </location>
</feature>
<evidence type="ECO:0000256" key="1">
    <source>
        <dbReference type="ARBA" id="ARBA00004496"/>
    </source>
</evidence>
<keyword evidence="2 9" id="KW-0963">Cytoplasm</keyword>
<keyword evidence="5 9" id="KW-0229">DNA integration</keyword>
<evidence type="ECO:0000256" key="2">
    <source>
        <dbReference type="ARBA" id="ARBA00022490"/>
    </source>
</evidence>
<reference evidence="12 13" key="1">
    <citation type="submission" date="2022-10" db="EMBL/GenBank/DDBJ databases">
        <title>Host association and intracellularity evolved multiple times independently in the Rickettsiales.</title>
        <authorList>
            <person name="Castelli M."/>
            <person name="Nardi T."/>
            <person name="Gammuto L."/>
            <person name="Bellinzona G."/>
            <person name="Sabaneyeva E."/>
            <person name="Potekhin A."/>
            <person name="Serra V."/>
            <person name="Petroni G."/>
            <person name="Sassera D."/>
        </authorList>
    </citation>
    <scope>NUCLEOTIDE SEQUENCE [LARGE SCALE GENOMIC DNA]</scope>
    <source>
        <strain evidence="12 13">Kr 154-4</strain>
    </source>
</reference>
<comment type="function">
    <text evidence="9">Site-specific tyrosine recombinase, which acts by catalyzing the cutting and rejoining of the recombining DNA molecules. The XerC-XerD complex is essential to convert dimers of the bacterial chromosome into monomers to permit their segregation at cell division. It also contributes to the segregational stability of plasmids.</text>
</comment>
<dbReference type="PANTHER" id="PTHR30349">
    <property type="entry name" value="PHAGE INTEGRASE-RELATED"/>
    <property type="match status" value="1"/>
</dbReference>
<evidence type="ECO:0000256" key="5">
    <source>
        <dbReference type="ARBA" id="ARBA00022908"/>
    </source>
</evidence>
<dbReference type="Pfam" id="PF02899">
    <property type="entry name" value="Phage_int_SAM_1"/>
    <property type="match status" value="1"/>
</dbReference>
<keyword evidence="3 9" id="KW-0132">Cell division</keyword>
<evidence type="ECO:0000259" key="11">
    <source>
        <dbReference type="PROSITE" id="PS51900"/>
    </source>
</evidence>
<feature type="active site" evidence="9">
    <location>
        <position position="277"/>
    </location>
</feature>
<dbReference type="InterPro" id="IPR044068">
    <property type="entry name" value="CB"/>
</dbReference>
<feature type="active site" evidence="9">
    <location>
        <position position="251"/>
    </location>
</feature>
<evidence type="ECO:0000313" key="13">
    <source>
        <dbReference type="Proteomes" id="UP001326613"/>
    </source>
</evidence>
<dbReference type="InterPro" id="IPR011010">
    <property type="entry name" value="DNA_brk_join_enz"/>
</dbReference>
<feature type="domain" description="Core-binding (CB)" evidence="11">
    <location>
        <begin position="4"/>
        <end position="95"/>
    </location>
</feature>
<comment type="similarity">
    <text evidence="9">Belongs to the 'phage' integrase family. XerC subfamily.</text>
</comment>
<dbReference type="RefSeq" id="WP_323738737.1">
    <property type="nucleotide sequence ID" value="NZ_CP112932.1"/>
</dbReference>
<comment type="subunit">
    <text evidence="9">Forms a cyclic heterotetrameric complex composed of two molecules of XerC and two molecules of XerD.</text>
</comment>
<dbReference type="HAMAP" id="MF_01808">
    <property type="entry name" value="Recomb_XerC_XerD"/>
    <property type="match status" value="1"/>
</dbReference>
<evidence type="ECO:0000256" key="3">
    <source>
        <dbReference type="ARBA" id="ARBA00022618"/>
    </source>
</evidence>
<dbReference type="SUPFAM" id="SSF56349">
    <property type="entry name" value="DNA breaking-rejoining enzymes"/>
    <property type="match status" value="1"/>
</dbReference>
<feature type="domain" description="Tyr recombinase" evidence="10">
    <location>
        <begin position="116"/>
        <end position="299"/>
    </location>
</feature>
<keyword evidence="6 9" id="KW-0238">DNA-binding</keyword>
<evidence type="ECO:0000256" key="9">
    <source>
        <dbReference type="HAMAP-Rule" id="MF_01808"/>
    </source>
</evidence>
<dbReference type="PROSITE" id="PS51898">
    <property type="entry name" value="TYR_RECOMBINASE"/>
    <property type="match status" value="1"/>
</dbReference>
<evidence type="ECO:0000256" key="4">
    <source>
        <dbReference type="ARBA" id="ARBA00022829"/>
    </source>
</evidence>
<keyword evidence="4 9" id="KW-0159">Chromosome partition</keyword>
<evidence type="ECO:0000313" key="12">
    <source>
        <dbReference type="EMBL" id="WPY00688.1"/>
    </source>
</evidence>
<comment type="subcellular location">
    <subcellularLocation>
        <location evidence="1 9">Cytoplasm</location>
    </subcellularLocation>
</comment>
<feature type="active site" evidence="9">
    <location>
        <position position="183"/>
    </location>
</feature>
<dbReference type="InterPro" id="IPR004107">
    <property type="entry name" value="Integrase_SAM-like_N"/>
</dbReference>
<dbReference type="InterPro" id="IPR023009">
    <property type="entry name" value="Tyrosine_recombinase_XerC/XerD"/>
</dbReference>
<evidence type="ECO:0000256" key="6">
    <source>
        <dbReference type="ARBA" id="ARBA00023125"/>
    </source>
</evidence>
<feature type="active site" description="O-(3'-phospho-DNA)-tyrosine intermediate" evidence="9">
    <location>
        <position position="286"/>
    </location>
</feature>
<evidence type="ECO:0000256" key="8">
    <source>
        <dbReference type="ARBA" id="ARBA00023306"/>
    </source>
</evidence>
<keyword evidence="7 9" id="KW-0233">DNA recombination</keyword>
<keyword evidence="8 9" id="KW-0131">Cell cycle</keyword>
<name>A0ABZ0USR7_9RICK</name>
<evidence type="ECO:0000259" key="10">
    <source>
        <dbReference type="PROSITE" id="PS51898"/>
    </source>
</evidence>
<dbReference type="InterPro" id="IPR010998">
    <property type="entry name" value="Integrase_recombinase_N"/>
</dbReference>
<dbReference type="InterPro" id="IPR050090">
    <property type="entry name" value="Tyrosine_recombinase_XerCD"/>
</dbReference>
<feature type="active site" evidence="9">
    <location>
        <position position="160"/>
    </location>
</feature>
<organism evidence="12 13">
    <name type="scientific">Candidatus Trichorickettsia mobilis</name>
    <dbReference type="NCBI Taxonomy" id="1346319"/>
    <lineage>
        <taxon>Bacteria</taxon>
        <taxon>Pseudomonadati</taxon>
        <taxon>Pseudomonadota</taxon>
        <taxon>Alphaproteobacteria</taxon>
        <taxon>Rickettsiales</taxon>
        <taxon>Rickettsiaceae</taxon>
        <taxon>Rickettsieae</taxon>
        <taxon>Candidatus Trichorickettsia</taxon>
    </lineage>
</organism>
<proteinExistence type="inferred from homology"/>
<dbReference type="Pfam" id="PF00589">
    <property type="entry name" value="Phage_integrase"/>
    <property type="match status" value="1"/>
</dbReference>
<accession>A0ABZ0USR7</accession>
<sequence>MHNLEVQELIRSWYEYLKLQKNYSHHTLDSYLHDLENYLNFITNYHATTASINIIAGVDIRFVRSWLSERLRNGYNSSSSARAMSAIKNFYKFLEKNHDINCHAIFSIKNPRKQKRLPKALLLEEVTESIKNLEEEEDSDKWITLRNKALLILIYAAGLRISESLSITKQHLKNQEFIRITGKGGKERIIPWIQIAREYIELYLTILPYHIAEDEPIFRGKAGKKLQPAVFNRELITLRRHYGLPEHLSAHAFRHSFATHLLENGADLRSIQQMLGHQSLSTTQIYTKVNPKLLESAYDKAHPAATKSK</sequence>
<dbReference type="Gene3D" id="1.10.150.130">
    <property type="match status" value="1"/>
</dbReference>
<dbReference type="Gene3D" id="1.10.443.10">
    <property type="entry name" value="Intergrase catalytic core"/>
    <property type="match status" value="1"/>
</dbReference>
<dbReference type="PROSITE" id="PS51900">
    <property type="entry name" value="CB"/>
    <property type="match status" value="1"/>
</dbReference>
<dbReference type="EMBL" id="CP112932">
    <property type="protein sequence ID" value="WPY00688.1"/>
    <property type="molecule type" value="Genomic_DNA"/>
</dbReference>
<dbReference type="Proteomes" id="UP001326613">
    <property type="component" value="Chromosome"/>
</dbReference>
<dbReference type="InterPro" id="IPR002104">
    <property type="entry name" value="Integrase_catalytic"/>
</dbReference>
<gene>
    <name evidence="9" type="primary">xerC</name>
    <name evidence="12" type="ORF">Trichorick_00572</name>
</gene>
<keyword evidence="13" id="KW-1185">Reference proteome</keyword>